<evidence type="ECO:0000313" key="2">
    <source>
        <dbReference type="Proteomes" id="UP000501076"/>
    </source>
</evidence>
<dbReference type="AlphaFoldDB" id="A0A6M6E4I5"/>
<dbReference type="EMBL" id="CP045273">
    <property type="protein sequence ID" value="QJX80089.1"/>
    <property type="molecule type" value="Genomic_DNA"/>
</dbReference>
<dbReference type="Proteomes" id="UP000501076">
    <property type="component" value="Plasmid pFDU301A"/>
</dbReference>
<geneLocation type="plasmid" evidence="2">
    <name>pfdu301a</name>
</geneLocation>
<organism evidence="1 2">
    <name type="scientific">Priestia megaterium</name>
    <name type="common">Bacillus megaterium</name>
    <dbReference type="NCBI Taxonomy" id="1404"/>
    <lineage>
        <taxon>Bacteria</taxon>
        <taxon>Bacillati</taxon>
        <taxon>Bacillota</taxon>
        <taxon>Bacilli</taxon>
        <taxon>Bacillales</taxon>
        <taxon>Bacillaceae</taxon>
        <taxon>Priestia</taxon>
    </lineage>
</organism>
<evidence type="ECO:0000313" key="1">
    <source>
        <dbReference type="EMBL" id="QJX80089.1"/>
    </source>
</evidence>
<accession>A0A6M6E4I5</accession>
<keyword evidence="1" id="KW-0614">Plasmid</keyword>
<sequence length="201" mass="23610">MKLSVTEAGYYSFNNFIKNRLQAPLVDEQHFFYHKSNYFPTKIDLVSNDFVVKPAFYNSNSCFEEKWFINPHTQQSYFSIKSKPLECVEDFFDILKTYGFTHSGKLKIPYLEKDIAQIFVEYLGSQLGKRTKYTIAVSYDKKNSSIILRDYFMNEKSLKVIFLEDGYWFIPVTSSTDSFNKELPILINQLLSTYELTNIFG</sequence>
<gene>
    <name evidence="1" type="ORF">FDZ14_28755</name>
</gene>
<name>A0A6M6E4I5_PRIMG</name>
<dbReference type="RefSeq" id="WP_171778071.1">
    <property type="nucleotide sequence ID" value="NZ_CP045273.1"/>
</dbReference>
<reference evidence="1 2" key="1">
    <citation type="submission" date="2019-10" db="EMBL/GenBank/DDBJ databases">
        <title>Complete genome sequences for adaption low water activity.</title>
        <authorList>
            <person name="Zhao L."/>
            <person name="Zhong J."/>
        </authorList>
    </citation>
    <scope>NUCLEOTIDE SEQUENCE [LARGE SCALE GENOMIC DNA]</scope>
    <source>
        <strain evidence="1 2">FDU301</strain>
        <plasmid evidence="2">pfdu301a</plasmid>
    </source>
</reference>
<proteinExistence type="predicted"/>
<protein>
    <submittedName>
        <fullName evidence="1">Uncharacterized protein</fullName>
    </submittedName>
</protein>